<proteinExistence type="predicted"/>
<gene>
    <name evidence="1" type="ORF">METZ01_LOCUS132816</name>
</gene>
<name>A0A381YTL0_9ZZZZ</name>
<organism evidence="1">
    <name type="scientific">marine metagenome</name>
    <dbReference type="NCBI Taxonomy" id="408172"/>
    <lineage>
        <taxon>unclassified sequences</taxon>
        <taxon>metagenomes</taxon>
        <taxon>ecological metagenomes</taxon>
    </lineage>
</organism>
<dbReference type="SUPFAM" id="SSF53756">
    <property type="entry name" value="UDP-Glycosyltransferase/glycogen phosphorylase"/>
    <property type="match status" value="1"/>
</dbReference>
<evidence type="ECO:0000313" key="1">
    <source>
        <dbReference type="EMBL" id="SVA79962.1"/>
    </source>
</evidence>
<sequence length="307" mass="35244">MSVTCLPAILSIKERYQDIFIKCHEHHIPILKYFIDENNLYPYYDSNTDNLETDPIFVGSMAKQSISYNSSVTIHAPHQCHPVDHYFHLLDGRINVPIEERNYPKFPVNEIDLSRFDLPKKFVAIGPGTTKSICQLPAHTINDIITYCKDKGYEVVILGGKYFFNLQIGEKKMSIGPQFHEDLDLSGCIDLIHKTTLDECTAILDKAHCYIGPEGGLMQFCGMTDTPMIIGINGWTPEMRMPYRHNKLGWEAYPVVPDETLGCRFCIENTIHARTVNIMMQCLYDDFKCVEEHMTLKNFKPQLDKVL</sequence>
<accession>A0A381YTL0</accession>
<dbReference type="EMBL" id="UINC01018949">
    <property type="protein sequence ID" value="SVA79962.1"/>
    <property type="molecule type" value="Genomic_DNA"/>
</dbReference>
<dbReference type="Gene3D" id="3.40.50.2000">
    <property type="entry name" value="Glycogen Phosphorylase B"/>
    <property type="match status" value="1"/>
</dbReference>
<dbReference type="GO" id="GO:0016757">
    <property type="term" value="F:glycosyltransferase activity"/>
    <property type="evidence" value="ECO:0007669"/>
    <property type="project" value="InterPro"/>
</dbReference>
<dbReference type="InterPro" id="IPR002201">
    <property type="entry name" value="Glyco_trans_9"/>
</dbReference>
<dbReference type="AlphaFoldDB" id="A0A381YTL0"/>
<reference evidence="1" key="1">
    <citation type="submission" date="2018-05" db="EMBL/GenBank/DDBJ databases">
        <authorList>
            <person name="Lanie J.A."/>
            <person name="Ng W.-L."/>
            <person name="Kazmierczak K.M."/>
            <person name="Andrzejewski T.M."/>
            <person name="Davidsen T.M."/>
            <person name="Wayne K.J."/>
            <person name="Tettelin H."/>
            <person name="Glass J.I."/>
            <person name="Rusch D."/>
            <person name="Podicherti R."/>
            <person name="Tsui H.-C.T."/>
            <person name="Winkler M.E."/>
        </authorList>
    </citation>
    <scope>NUCLEOTIDE SEQUENCE</scope>
</reference>
<protein>
    <submittedName>
        <fullName evidence="1">Uncharacterized protein</fullName>
    </submittedName>
</protein>
<dbReference type="Pfam" id="PF01075">
    <property type="entry name" value="Glyco_transf_9"/>
    <property type="match status" value="1"/>
</dbReference>